<dbReference type="Gene3D" id="3.40.50.1980">
    <property type="entry name" value="Nitrogenase molybdenum iron protein domain"/>
    <property type="match status" value="2"/>
</dbReference>
<protein>
    <submittedName>
        <fullName evidence="5">Iron ABC transporter substrate-binding protein</fullName>
    </submittedName>
</protein>
<dbReference type="InterPro" id="IPR050902">
    <property type="entry name" value="ABC_Transporter_SBP"/>
</dbReference>
<sequence>MKRKIGSIAVAVIMAAALLAGCGNKSTGAANETDTTASEKTDGLKEEKKEDETKKAEQKTESSEEAKEMTVTDMAGRVVTIPAGAEKFAAIGPGCLRLYCYVADTSALVGAEQIEIDDATGRSYVMADKDIQKLSSIGAGGPTNAPDPEKLLTADPDVIFTCYNSDVAAIDDLQEKTGIPVVSLSYGEVSVFDPAVDESLTLVGKITGHEKRAEEIIRYIADAKADLNERTKDIPEEDRPVVYLAGQSMRGSHGIESTSGNYALFDAVNARNVVSEAGIHEYVMLDKEKILEMDPEIIIVEAGGLPLILEDYESDPSFYEGLQAVKNNRLYLQLPYNYYSCNIDVAIADAYYFGTLFYPEEFQDIDPAKKFDEITTEMVGAPLYAEYSEAYGTFGTVTLK</sequence>
<feature type="chain" id="PRO_5038547601" evidence="3">
    <location>
        <begin position="23"/>
        <end position="400"/>
    </location>
</feature>
<evidence type="ECO:0000259" key="4">
    <source>
        <dbReference type="PROSITE" id="PS50983"/>
    </source>
</evidence>
<feature type="region of interest" description="Disordered" evidence="2">
    <location>
        <begin position="27"/>
        <end position="71"/>
    </location>
</feature>
<dbReference type="EMBL" id="CP060634">
    <property type="protein sequence ID" value="QNM05056.1"/>
    <property type="molecule type" value="Genomic_DNA"/>
</dbReference>
<dbReference type="CDD" id="cd01147">
    <property type="entry name" value="HemV-2"/>
    <property type="match status" value="1"/>
</dbReference>
<dbReference type="PANTHER" id="PTHR30535">
    <property type="entry name" value="VITAMIN B12-BINDING PROTEIN"/>
    <property type="match status" value="1"/>
</dbReference>
<dbReference type="Pfam" id="PF01497">
    <property type="entry name" value="Peripla_BP_2"/>
    <property type="match status" value="1"/>
</dbReference>
<dbReference type="AlphaFoldDB" id="A0A7G9G2M4"/>
<evidence type="ECO:0000256" key="1">
    <source>
        <dbReference type="ARBA" id="ARBA00008814"/>
    </source>
</evidence>
<evidence type="ECO:0000256" key="2">
    <source>
        <dbReference type="SAM" id="MobiDB-lite"/>
    </source>
</evidence>
<comment type="similarity">
    <text evidence="1">Belongs to the bacterial solute-binding protein 8 family.</text>
</comment>
<dbReference type="KEGG" id="qdo:H9Q78_11455"/>
<dbReference type="Proteomes" id="UP000515823">
    <property type="component" value="Chromosome"/>
</dbReference>
<dbReference type="InterPro" id="IPR002491">
    <property type="entry name" value="ABC_transptr_periplasmic_BD"/>
</dbReference>
<reference evidence="5 6" key="1">
    <citation type="submission" date="2020-08" db="EMBL/GenBank/DDBJ databases">
        <authorList>
            <person name="Liu C."/>
            <person name="Sun Q."/>
        </authorList>
    </citation>
    <scope>NUCLEOTIDE SEQUENCE [LARGE SCALE GENOMIC DNA]</scope>
    <source>
        <strain evidence="5 6">NSJ-38</strain>
    </source>
</reference>
<evidence type="ECO:0000313" key="6">
    <source>
        <dbReference type="Proteomes" id="UP000515823"/>
    </source>
</evidence>
<feature type="domain" description="Fe/B12 periplasmic-binding" evidence="4">
    <location>
        <begin position="87"/>
        <end position="361"/>
    </location>
</feature>
<name>A0A7G9G2M4_9FIRM</name>
<feature type="signal peptide" evidence="3">
    <location>
        <begin position="1"/>
        <end position="22"/>
    </location>
</feature>
<accession>A0A7G9G2M4</accession>
<keyword evidence="3" id="KW-0732">Signal</keyword>
<dbReference type="PANTHER" id="PTHR30535:SF34">
    <property type="entry name" value="MOLYBDATE-BINDING PROTEIN MOLA"/>
    <property type="match status" value="1"/>
</dbReference>
<dbReference type="RefSeq" id="WP_249301859.1">
    <property type="nucleotide sequence ID" value="NZ_CP060634.1"/>
</dbReference>
<dbReference type="SUPFAM" id="SSF53807">
    <property type="entry name" value="Helical backbone' metal receptor"/>
    <property type="match status" value="1"/>
</dbReference>
<gene>
    <name evidence="5" type="ORF">H9Q78_11455</name>
</gene>
<evidence type="ECO:0000313" key="5">
    <source>
        <dbReference type="EMBL" id="QNM05056.1"/>
    </source>
</evidence>
<feature type="compositionally biased region" description="Basic and acidic residues" evidence="2">
    <location>
        <begin position="37"/>
        <end position="70"/>
    </location>
</feature>
<dbReference type="PROSITE" id="PS50983">
    <property type="entry name" value="FE_B12_PBP"/>
    <property type="match status" value="1"/>
</dbReference>
<dbReference type="PROSITE" id="PS51257">
    <property type="entry name" value="PROKAR_LIPOPROTEIN"/>
    <property type="match status" value="1"/>
</dbReference>
<proteinExistence type="inferred from homology"/>
<organism evidence="5 6">
    <name type="scientific">Qiania dongpingensis</name>
    <dbReference type="NCBI Taxonomy" id="2763669"/>
    <lineage>
        <taxon>Bacteria</taxon>
        <taxon>Bacillati</taxon>
        <taxon>Bacillota</taxon>
        <taxon>Clostridia</taxon>
        <taxon>Lachnospirales</taxon>
        <taxon>Lachnospiraceae</taxon>
        <taxon>Qiania</taxon>
    </lineage>
</organism>
<evidence type="ECO:0000256" key="3">
    <source>
        <dbReference type="SAM" id="SignalP"/>
    </source>
</evidence>
<keyword evidence="6" id="KW-1185">Reference proteome</keyword>
<feature type="compositionally biased region" description="Polar residues" evidence="2">
    <location>
        <begin position="27"/>
        <end position="36"/>
    </location>
</feature>